<reference evidence="9 10" key="1">
    <citation type="journal article" date="2006" name="Mol. Plant Microbe Interact.">
        <title>Identification of open reading frames unique to a select agent: Ralstonia solanacearum race 3 biovar 2.</title>
        <authorList>
            <person name="Gabriel D.W."/>
            <person name="Allen C."/>
            <person name="Schell M."/>
            <person name="Denny T.P."/>
            <person name="Greenberg J.T."/>
            <person name="Duan Y.P."/>
            <person name="Flores-Cruz Z."/>
            <person name="Huang Q."/>
            <person name="Clifford J.M."/>
            <person name="Presting G."/>
            <person name="Gonzalez E.T."/>
            <person name="Reddy J."/>
            <person name="Elphinstone J."/>
            <person name="Swanson J."/>
            <person name="Yao J."/>
            <person name="Mulholland V."/>
            <person name="Liu L."/>
            <person name="Farmerie W."/>
            <person name="Patnaikuni M."/>
            <person name="Balogh B."/>
            <person name="Norman D."/>
            <person name="Alvarez A."/>
            <person name="Castillo J.A."/>
            <person name="Jones J."/>
            <person name="Saddler G."/>
            <person name="Walunas T."/>
            <person name="Zhukov A."/>
            <person name="Mikhailova N."/>
        </authorList>
    </citation>
    <scope>NUCLEOTIDE SEQUENCE [LARGE SCALE GENOMIC DNA]</scope>
    <source>
        <strain evidence="9 10">UW551</strain>
    </source>
</reference>
<dbReference type="PROSITE" id="PS50280">
    <property type="entry name" value="SET"/>
    <property type="match status" value="1"/>
</dbReference>
<accession>A0AB33V7U2</accession>
<evidence type="ECO:0000313" key="9">
    <source>
        <dbReference type="EMBL" id="EAP70966.1"/>
    </source>
</evidence>
<dbReference type="AlphaFoldDB" id="A0AB33V7U2"/>
<feature type="region of interest" description="Disordered" evidence="6">
    <location>
        <begin position="13"/>
        <end position="36"/>
    </location>
</feature>
<dbReference type="InterPro" id="IPR001214">
    <property type="entry name" value="SET_dom"/>
</dbReference>
<keyword evidence="2" id="KW-0158">Chromosome</keyword>
<name>A0AB33V7U2_RALSU</name>
<proteinExistence type="predicted"/>
<dbReference type="InterPro" id="IPR003616">
    <property type="entry name" value="Post-SET_dom"/>
</dbReference>
<keyword evidence="4" id="KW-0808">Transferase</keyword>
<dbReference type="GO" id="GO:0005694">
    <property type="term" value="C:chromosome"/>
    <property type="evidence" value="ECO:0007669"/>
    <property type="project" value="UniProtKB-SubCell"/>
</dbReference>
<gene>
    <name evidence="9" type="ORF">RRSL_00789</name>
</gene>
<feature type="domain" description="SET" evidence="7">
    <location>
        <begin position="38"/>
        <end position="150"/>
    </location>
</feature>
<comment type="caution">
    <text evidence="9">The sequence shown here is derived from an EMBL/GenBank/DDBJ whole genome shotgun (WGS) entry which is preliminary data.</text>
</comment>
<comment type="subcellular location">
    <subcellularLocation>
        <location evidence="1">Chromosome</location>
    </subcellularLocation>
</comment>
<evidence type="ECO:0000256" key="1">
    <source>
        <dbReference type="ARBA" id="ARBA00004286"/>
    </source>
</evidence>
<dbReference type="Pfam" id="PF00856">
    <property type="entry name" value="SET"/>
    <property type="match status" value="1"/>
</dbReference>
<dbReference type="PROSITE" id="PS50868">
    <property type="entry name" value="POST_SET"/>
    <property type="match status" value="1"/>
</dbReference>
<evidence type="ECO:0000256" key="2">
    <source>
        <dbReference type="ARBA" id="ARBA00022454"/>
    </source>
</evidence>
<evidence type="ECO:0000256" key="3">
    <source>
        <dbReference type="ARBA" id="ARBA00022603"/>
    </source>
</evidence>
<dbReference type="SMART" id="SM00317">
    <property type="entry name" value="SET"/>
    <property type="match status" value="1"/>
</dbReference>
<dbReference type="GO" id="GO:0032259">
    <property type="term" value="P:methylation"/>
    <property type="evidence" value="ECO:0007669"/>
    <property type="project" value="UniProtKB-KW"/>
</dbReference>
<evidence type="ECO:0000256" key="5">
    <source>
        <dbReference type="ARBA" id="ARBA00022691"/>
    </source>
</evidence>
<dbReference type="SMART" id="SM00508">
    <property type="entry name" value="PostSET"/>
    <property type="match status" value="1"/>
</dbReference>
<dbReference type="Gene3D" id="2.170.270.10">
    <property type="entry name" value="SET domain"/>
    <property type="match status" value="1"/>
</dbReference>
<dbReference type="GO" id="GO:0008168">
    <property type="term" value="F:methyltransferase activity"/>
    <property type="evidence" value="ECO:0007669"/>
    <property type="project" value="UniProtKB-KW"/>
</dbReference>
<feature type="domain" description="Post-SET" evidence="8">
    <location>
        <begin position="163"/>
        <end position="179"/>
    </location>
</feature>
<keyword evidence="3" id="KW-0489">Methyltransferase</keyword>
<dbReference type="InterPro" id="IPR050777">
    <property type="entry name" value="SET2_Histone-Lys_MeTrsfase"/>
</dbReference>
<evidence type="ECO:0000313" key="10">
    <source>
        <dbReference type="Proteomes" id="UP000005933"/>
    </source>
</evidence>
<sequence length="188" mass="21273">MFPHFLRCPMPRSSTAAKDLDDVHPQTPPEPAGLRRRDRIAVRESGVHGRGVYAVATLAKGKKIIEYKGEHISWKEALRRHPHDPSDPNHTFYFSLEDGSVIDAKYGGNRARWINHACKPNCEAREKDGRVFIHALRDIEAGEELFYDYGLVIEGRQTKALKAQFACHCGAKRCRGTMLAPPEKKTKK</sequence>
<dbReference type="SUPFAM" id="SSF82199">
    <property type="entry name" value="SET domain"/>
    <property type="match status" value="1"/>
</dbReference>
<dbReference type="PANTHER" id="PTHR22884">
    <property type="entry name" value="SET DOMAIN PROTEINS"/>
    <property type="match status" value="1"/>
</dbReference>
<keyword evidence="5" id="KW-0949">S-adenosyl-L-methionine</keyword>
<evidence type="ECO:0000259" key="8">
    <source>
        <dbReference type="PROSITE" id="PS50868"/>
    </source>
</evidence>
<evidence type="ECO:0000256" key="4">
    <source>
        <dbReference type="ARBA" id="ARBA00022679"/>
    </source>
</evidence>
<dbReference type="Proteomes" id="UP000005933">
    <property type="component" value="Unassembled WGS sequence"/>
</dbReference>
<evidence type="ECO:0000259" key="7">
    <source>
        <dbReference type="PROSITE" id="PS50280"/>
    </source>
</evidence>
<protein>
    <submittedName>
        <fullName evidence="9">Zinc finger protein</fullName>
    </submittedName>
</protein>
<organism evidence="9 10">
    <name type="scientific">Ralstonia solanacearum (strain UW551)</name>
    <dbReference type="NCBI Taxonomy" id="342110"/>
    <lineage>
        <taxon>Bacteria</taxon>
        <taxon>Pseudomonadati</taxon>
        <taxon>Pseudomonadota</taxon>
        <taxon>Betaproteobacteria</taxon>
        <taxon>Burkholderiales</taxon>
        <taxon>Burkholderiaceae</taxon>
        <taxon>Ralstonia</taxon>
        <taxon>Ralstonia solanacearum species complex</taxon>
    </lineage>
</organism>
<evidence type="ECO:0000256" key="6">
    <source>
        <dbReference type="SAM" id="MobiDB-lite"/>
    </source>
</evidence>
<dbReference type="EMBL" id="AAKL01000072">
    <property type="protein sequence ID" value="EAP70966.1"/>
    <property type="molecule type" value="Genomic_DNA"/>
</dbReference>
<dbReference type="InterPro" id="IPR046341">
    <property type="entry name" value="SET_dom_sf"/>
</dbReference>